<sequence length="366" mass="39871">MVRKGKVIVTGFGVILLLALFLVLMLVSSCKKSETPASPAEEETTAVSPVTTEEISQEQEEVPGGPYSPYDGKEVDQDISNLRPLAIIVENLPVARPQSGLTKASVVYEIVSEGGVTRYVVIYGPNINPEIIGPVRSARPYYVEIAHSFDALFASFGGSEQAVKVIDYLEIPDIDAIRTGAPHWRDQSRSAPNNAYMNANKLRAFAENKGYSLSGGRSPFLFKEDAPEEGSGEPDTIVVNFSQPSFEAKFVYNLEGNDYLKYVAGNPHVDRETGEQIRVKNVIVQITDIVNVGGEPGHVAVRTTGEGQAFYFLDGKGISGTWRREGVDDPFAYLDQDGAPVKFNRGQIWVCFVPSEENLAATSLGD</sequence>
<keyword evidence="2" id="KW-0812">Transmembrane</keyword>
<proteinExistence type="predicted"/>
<evidence type="ECO:0000313" key="7">
    <source>
        <dbReference type="EMBL" id="GFP38865.1"/>
    </source>
</evidence>
<gene>
    <name evidence="5" type="ORF">HKBW3S34_01188</name>
    <name evidence="6" type="ORF">HKBW3S44_00459</name>
    <name evidence="7" type="ORF">HKBW3S47_00565</name>
</gene>
<dbReference type="InterPro" id="IPR021416">
    <property type="entry name" value="DUF3048_N"/>
</dbReference>
<accession>A0A6V8QHA5</accession>
<dbReference type="EMBL" id="BLSD01000019">
    <property type="protein sequence ID" value="GFP38865.1"/>
    <property type="molecule type" value="Genomic_DNA"/>
</dbReference>
<comment type="caution">
    <text evidence="6">The sequence shown here is derived from an EMBL/GenBank/DDBJ whole genome shotgun (WGS) entry which is preliminary data.</text>
</comment>
<dbReference type="Proteomes" id="UP000561271">
    <property type="component" value="Unassembled WGS sequence"/>
</dbReference>
<evidence type="ECO:0000259" key="4">
    <source>
        <dbReference type="Pfam" id="PF17479"/>
    </source>
</evidence>
<keyword evidence="2" id="KW-0472">Membrane</keyword>
<dbReference type="RefSeq" id="WP_176231085.1">
    <property type="nucleotide sequence ID" value="NZ_BLSC01000021.1"/>
</dbReference>
<evidence type="ECO:0000313" key="6">
    <source>
        <dbReference type="EMBL" id="GFP36778.1"/>
    </source>
</evidence>
<reference evidence="8 9" key="1">
    <citation type="journal article" date="2020" name="Front. Microbiol.">
        <title>Single-cell genomics of novel Actinobacteria with the Wood-Ljungdahl pathway discovered in a serpentinizing system.</title>
        <authorList>
            <person name="Merino N."/>
            <person name="Kawai M."/>
            <person name="Boyd E.S."/>
            <person name="Colman D.R."/>
            <person name="McGlynn S.E."/>
            <person name="Nealson K.H."/>
            <person name="Kurokawa K."/>
            <person name="Hongoh Y."/>
        </authorList>
    </citation>
    <scope>NUCLEOTIDE SEQUENCE [LARGE SCALE GENOMIC DNA]</scope>
    <source>
        <strain evidence="5 10">S34</strain>
        <strain evidence="6 8">S44</strain>
        <strain evidence="7 9">S47</strain>
    </source>
</reference>
<evidence type="ECO:0000313" key="8">
    <source>
        <dbReference type="Proteomes" id="UP000561271"/>
    </source>
</evidence>
<dbReference type="Proteomes" id="UP000569018">
    <property type="component" value="Unassembled WGS sequence"/>
</dbReference>
<feature type="domain" description="DUF3048" evidence="3">
    <location>
        <begin position="73"/>
        <end position="212"/>
    </location>
</feature>
<evidence type="ECO:0000313" key="9">
    <source>
        <dbReference type="Proteomes" id="UP000569018"/>
    </source>
</evidence>
<keyword evidence="2" id="KW-1133">Transmembrane helix</keyword>
<dbReference type="AlphaFoldDB" id="A0A6V8QHA5"/>
<organism evidence="6 8">
    <name type="scientific">Candidatus Hakubella thermalkaliphila</name>
    <dbReference type="NCBI Taxonomy" id="2754717"/>
    <lineage>
        <taxon>Bacteria</taxon>
        <taxon>Bacillati</taxon>
        <taxon>Actinomycetota</taxon>
        <taxon>Actinomycetota incertae sedis</taxon>
        <taxon>Candidatus Hakubellales</taxon>
        <taxon>Candidatus Hakubellaceae</taxon>
        <taxon>Candidatus Hakubella</taxon>
    </lineage>
</organism>
<dbReference type="EMBL" id="BLSC01000021">
    <property type="protein sequence ID" value="GFP36778.1"/>
    <property type="molecule type" value="Genomic_DNA"/>
</dbReference>
<evidence type="ECO:0000256" key="2">
    <source>
        <dbReference type="SAM" id="Phobius"/>
    </source>
</evidence>
<dbReference type="PROSITE" id="PS51257">
    <property type="entry name" value="PROKAR_LIPOPROTEIN"/>
    <property type="match status" value="1"/>
</dbReference>
<evidence type="ECO:0000313" key="10">
    <source>
        <dbReference type="Proteomes" id="UP000588083"/>
    </source>
</evidence>
<dbReference type="InterPro" id="IPR023158">
    <property type="entry name" value="YerB-like_sf"/>
</dbReference>
<dbReference type="SUPFAM" id="SSF159774">
    <property type="entry name" value="YerB-like"/>
    <property type="match status" value="1"/>
</dbReference>
<protein>
    <recommendedName>
        <fullName evidence="11">Lipoprotein YerB</fullName>
    </recommendedName>
</protein>
<keyword evidence="10" id="KW-1185">Reference proteome</keyword>
<evidence type="ECO:0000256" key="1">
    <source>
        <dbReference type="SAM" id="MobiDB-lite"/>
    </source>
</evidence>
<dbReference type="Pfam" id="PF17479">
    <property type="entry name" value="DUF3048_C"/>
    <property type="match status" value="1"/>
</dbReference>
<name>A0A6V8QHA5_9ACTN</name>
<dbReference type="Gene3D" id="3.50.90.10">
    <property type="entry name" value="YerB-like"/>
    <property type="match status" value="1"/>
</dbReference>
<dbReference type="Pfam" id="PF11258">
    <property type="entry name" value="DUF3048"/>
    <property type="match status" value="1"/>
</dbReference>
<evidence type="ECO:0000259" key="3">
    <source>
        <dbReference type="Pfam" id="PF11258"/>
    </source>
</evidence>
<evidence type="ECO:0008006" key="11">
    <source>
        <dbReference type="Google" id="ProtNLM"/>
    </source>
</evidence>
<dbReference type="Proteomes" id="UP000588083">
    <property type="component" value="Unassembled WGS sequence"/>
</dbReference>
<evidence type="ECO:0000313" key="5">
    <source>
        <dbReference type="EMBL" id="GFP30267.1"/>
    </source>
</evidence>
<feature type="region of interest" description="Disordered" evidence="1">
    <location>
        <begin position="34"/>
        <end position="70"/>
    </location>
</feature>
<dbReference type="EMBL" id="BLRZ01000053">
    <property type="protein sequence ID" value="GFP30267.1"/>
    <property type="molecule type" value="Genomic_DNA"/>
</dbReference>
<feature type="transmembrane region" description="Helical" evidence="2">
    <location>
        <begin position="7"/>
        <end position="27"/>
    </location>
</feature>
<feature type="domain" description="DUF3048" evidence="4">
    <location>
        <begin position="238"/>
        <end position="350"/>
    </location>
</feature>
<dbReference type="InterPro" id="IPR035328">
    <property type="entry name" value="DUF3048_C"/>
</dbReference>